<reference evidence="2" key="1">
    <citation type="journal article" date="2019" name="Int. J. Syst. Evol. Microbiol.">
        <title>The Global Catalogue of Microorganisms (GCM) 10K type strain sequencing project: providing services to taxonomists for standard genome sequencing and annotation.</title>
        <authorList>
            <consortium name="The Broad Institute Genomics Platform"/>
            <consortium name="The Broad Institute Genome Sequencing Center for Infectious Disease"/>
            <person name="Wu L."/>
            <person name="Ma J."/>
        </authorList>
    </citation>
    <scope>NUCLEOTIDE SEQUENCE [LARGE SCALE GENOMIC DNA]</scope>
    <source>
        <strain evidence="2">KCTC 22814</strain>
    </source>
</reference>
<dbReference type="RefSeq" id="WP_320183191.1">
    <property type="nucleotide sequence ID" value="NZ_CP138332.1"/>
</dbReference>
<accession>A0ABW6BJN1</accession>
<dbReference type="Proteomes" id="UP001597525">
    <property type="component" value="Unassembled WGS sequence"/>
</dbReference>
<sequence length="66" mass="7119">MLSLPIGISMHTYNASSTNNGRANGIINKVPSNFNNPSMDIKITFSSINTWSTDINVSLANISVSF</sequence>
<keyword evidence="2" id="KW-1185">Reference proteome</keyword>
<comment type="caution">
    <text evidence="1">The sequence shown here is derived from an EMBL/GenBank/DDBJ whole genome shotgun (WGS) entry which is preliminary data.</text>
</comment>
<dbReference type="EMBL" id="JBHUPB010000015">
    <property type="protein sequence ID" value="MFD2969697.1"/>
    <property type="molecule type" value="Genomic_DNA"/>
</dbReference>
<evidence type="ECO:0000313" key="1">
    <source>
        <dbReference type="EMBL" id="MFD2969697.1"/>
    </source>
</evidence>
<name>A0ABW6BJN1_9SPHI</name>
<proteinExistence type="predicted"/>
<gene>
    <name evidence="1" type="ORF">ACFS7Y_20065</name>
</gene>
<protein>
    <submittedName>
        <fullName evidence="1">Uncharacterized protein</fullName>
    </submittedName>
</protein>
<organism evidence="1 2">
    <name type="scientific">Sphingobacterium bambusae</name>
    <dbReference type="NCBI Taxonomy" id="662858"/>
    <lineage>
        <taxon>Bacteria</taxon>
        <taxon>Pseudomonadati</taxon>
        <taxon>Bacteroidota</taxon>
        <taxon>Sphingobacteriia</taxon>
        <taxon>Sphingobacteriales</taxon>
        <taxon>Sphingobacteriaceae</taxon>
        <taxon>Sphingobacterium</taxon>
    </lineage>
</organism>
<evidence type="ECO:0000313" key="2">
    <source>
        <dbReference type="Proteomes" id="UP001597525"/>
    </source>
</evidence>